<keyword evidence="10 16" id="KW-0548">Nucleotidyltransferase</keyword>
<organism evidence="18 19">
    <name type="scientific">Basidiobolus meristosporus CBS 931.73</name>
    <dbReference type="NCBI Taxonomy" id="1314790"/>
    <lineage>
        <taxon>Eukaryota</taxon>
        <taxon>Fungi</taxon>
        <taxon>Fungi incertae sedis</taxon>
        <taxon>Zoopagomycota</taxon>
        <taxon>Entomophthoromycotina</taxon>
        <taxon>Basidiobolomycetes</taxon>
        <taxon>Basidiobolales</taxon>
        <taxon>Basidiobolaceae</taxon>
        <taxon>Basidiobolus</taxon>
    </lineage>
</organism>
<dbReference type="PIRSF" id="PIRSF018269">
    <property type="entry name" value="PC_trans_euk"/>
    <property type="match status" value="1"/>
</dbReference>
<dbReference type="InterPro" id="IPR016720">
    <property type="entry name" value="PC_Trfase_euk"/>
</dbReference>
<dbReference type="AlphaFoldDB" id="A0A1Y1XDZ0"/>
<keyword evidence="9 16" id="KW-0812">Transmembrane</keyword>
<evidence type="ECO:0000313" key="19">
    <source>
        <dbReference type="Proteomes" id="UP000193498"/>
    </source>
</evidence>
<dbReference type="OrthoDB" id="10260889at2759"/>
<dbReference type="PANTHER" id="PTHR13773">
    <property type="entry name" value="PHOSPHATIDATE CYTIDYLYLTRANSFERASE"/>
    <property type="match status" value="1"/>
</dbReference>
<comment type="caution">
    <text evidence="18">The sequence shown here is derived from an EMBL/GenBank/DDBJ whole genome shotgun (WGS) entry which is preliminary data.</text>
</comment>
<dbReference type="GO" id="GO:0005789">
    <property type="term" value="C:endoplasmic reticulum membrane"/>
    <property type="evidence" value="ECO:0007669"/>
    <property type="project" value="TreeGrafter"/>
</dbReference>
<keyword evidence="15 16" id="KW-1208">Phospholipid metabolism</keyword>
<dbReference type="EC" id="2.7.7.41" evidence="6 16"/>
<evidence type="ECO:0000256" key="8">
    <source>
        <dbReference type="ARBA" id="ARBA00022679"/>
    </source>
</evidence>
<reference evidence="18 19" key="1">
    <citation type="submission" date="2016-07" db="EMBL/GenBank/DDBJ databases">
        <title>Pervasive Adenine N6-methylation of Active Genes in Fungi.</title>
        <authorList>
            <consortium name="DOE Joint Genome Institute"/>
            <person name="Mondo S.J."/>
            <person name="Dannebaum R.O."/>
            <person name="Kuo R.C."/>
            <person name="Labutti K."/>
            <person name="Haridas S."/>
            <person name="Kuo A."/>
            <person name="Salamov A."/>
            <person name="Ahrendt S.R."/>
            <person name="Lipzen A."/>
            <person name="Sullivan W."/>
            <person name="Andreopoulos W.B."/>
            <person name="Clum A."/>
            <person name="Lindquist E."/>
            <person name="Daum C."/>
            <person name="Ramamoorthy G.K."/>
            <person name="Gryganskyi A."/>
            <person name="Culley D."/>
            <person name="Magnuson J.K."/>
            <person name="James T.Y."/>
            <person name="O'Malley M.A."/>
            <person name="Stajich J.E."/>
            <person name="Spatafora J.W."/>
            <person name="Visel A."/>
            <person name="Grigoriev I.V."/>
        </authorList>
    </citation>
    <scope>NUCLEOTIDE SEQUENCE [LARGE SCALE GENOMIC DNA]</scope>
    <source>
        <strain evidence="18 19">CBS 931.73</strain>
    </source>
</reference>
<comment type="similarity">
    <text evidence="5 16 17">Belongs to the CDS family.</text>
</comment>
<name>A0A1Y1XDZ0_9FUNG</name>
<sequence>MVKRRKSQKTLGNQNDAVTVQTTTANDQVKAEVTKASTFPSLRVHRWIPGSGVLLVDQASDKKWKNWWVRTTWTLIMIGGFFMILAAGHLYVVMLVMVLQNVVYKEVISLSHEPNKERKLPWFRALHWYFLLTTNYFLYGESIIYYFKRWVLVDAFLLPLATYHRFISFMLYCFGFVWFVTNLKKGHYKFQFKQFAWTHMALLLVCCQSHFIINNIFEGLVWFFLPVALVICNDIFAYVFGFFFGRTPLIKLSPKKTVEGFIGGWVSTILFAFMFSIVLIKSKYMCCPAENFSTNAFSDISCDLNPVFIPVEYRLHPWTVRLTYLLFRTEVHQIYIAPLQLHAFFMASFASLIAPFGGFFASGLKRAFNIKDFGDSIPGHGGITDRMDCQFLMGFFSYIYYQSFIKSATGASIIILQDIINNLSVNDQLDVYSNLQEYLVNQKLLAEKVAECT</sequence>
<evidence type="ECO:0000256" key="10">
    <source>
        <dbReference type="ARBA" id="ARBA00022695"/>
    </source>
</evidence>
<evidence type="ECO:0000256" key="7">
    <source>
        <dbReference type="ARBA" id="ARBA00022516"/>
    </source>
</evidence>
<dbReference type="PANTHER" id="PTHR13773:SF8">
    <property type="entry name" value="PHOSPHATIDATE CYTIDYLYLTRANSFERASE, PHOTORECEPTOR-SPECIFIC"/>
    <property type="match status" value="1"/>
</dbReference>
<evidence type="ECO:0000256" key="6">
    <source>
        <dbReference type="ARBA" id="ARBA00012487"/>
    </source>
</evidence>
<dbReference type="GO" id="GO:0016024">
    <property type="term" value="P:CDP-diacylglycerol biosynthetic process"/>
    <property type="evidence" value="ECO:0007669"/>
    <property type="project" value="UniProtKB-UniRule"/>
</dbReference>
<dbReference type="InterPro" id="IPR000374">
    <property type="entry name" value="PC_trans"/>
</dbReference>
<comment type="subcellular location">
    <subcellularLocation>
        <location evidence="2">Membrane</location>
        <topology evidence="2">Multi-pass membrane protein</topology>
    </subcellularLocation>
</comment>
<dbReference type="STRING" id="1314790.A0A1Y1XDZ0"/>
<dbReference type="InParanoid" id="A0A1Y1XDZ0"/>
<keyword evidence="8 16" id="KW-0808">Transferase</keyword>
<evidence type="ECO:0000256" key="1">
    <source>
        <dbReference type="ARBA" id="ARBA00001698"/>
    </source>
</evidence>
<feature type="transmembrane region" description="Helical" evidence="16">
    <location>
        <begin position="125"/>
        <end position="146"/>
    </location>
</feature>
<feature type="transmembrane region" description="Helical" evidence="16">
    <location>
        <begin position="73"/>
        <end position="104"/>
    </location>
</feature>
<evidence type="ECO:0000256" key="3">
    <source>
        <dbReference type="ARBA" id="ARBA00005119"/>
    </source>
</evidence>
<evidence type="ECO:0000256" key="14">
    <source>
        <dbReference type="ARBA" id="ARBA00023209"/>
    </source>
</evidence>
<evidence type="ECO:0000256" key="2">
    <source>
        <dbReference type="ARBA" id="ARBA00004141"/>
    </source>
</evidence>
<feature type="transmembrane region" description="Helical" evidence="16">
    <location>
        <begin position="257"/>
        <end position="280"/>
    </location>
</feature>
<evidence type="ECO:0000313" key="18">
    <source>
        <dbReference type="EMBL" id="ORX83912.1"/>
    </source>
</evidence>
<dbReference type="Proteomes" id="UP000193498">
    <property type="component" value="Unassembled WGS sequence"/>
</dbReference>
<feature type="transmembrane region" description="Helical" evidence="16">
    <location>
        <begin position="195"/>
        <end position="213"/>
    </location>
</feature>
<feature type="transmembrane region" description="Helical" evidence="16">
    <location>
        <begin position="219"/>
        <end position="245"/>
    </location>
</feature>
<protein>
    <recommendedName>
        <fullName evidence="6 16">Phosphatidate cytidylyltransferase</fullName>
        <ecNumber evidence="6 16">2.7.7.41</ecNumber>
    </recommendedName>
</protein>
<evidence type="ECO:0000256" key="4">
    <source>
        <dbReference type="ARBA" id="ARBA00005189"/>
    </source>
</evidence>
<evidence type="ECO:0000256" key="9">
    <source>
        <dbReference type="ARBA" id="ARBA00022692"/>
    </source>
</evidence>
<dbReference type="UniPathway" id="UPA00557">
    <property type="reaction ID" value="UER00614"/>
</dbReference>
<accession>A0A1Y1XDZ0</accession>
<dbReference type="EMBL" id="MCFE01000625">
    <property type="protein sequence ID" value="ORX83912.1"/>
    <property type="molecule type" value="Genomic_DNA"/>
</dbReference>
<evidence type="ECO:0000256" key="17">
    <source>
        <dbReference type="RuleBase" id="RU003938"/>
    </source>
</evidence>
<dbReference type="Pfam" id="PF01148">
    <property type="entry name" value="CTP_transf_1"/>
    <property type="match status" value="1"/>
</dbReference>
<feature type="transmembrane region" description="Helical" evidence="16">
    <location>
        <begin position="341"/>
        <end position="361"/>
    </location>
</feature>
<dbReference type="GO" id="GO:0004605">
    <property type="term" value="F:phosphatidate cytidylyltransferase activity"/>
    <property type="evidence" value="ECO:0007669"/>
    <property type="project" value="UniProtKB-UniRule"/>
</dbReference>
<evidence type="ECO:0000256" key="16">
    <source>
        <dbReference type="PIRNR" id="PIRNR018269"/>
    </source>
</evidence>
<keyword evidence="14 16" id="KW-0594">Phospholipid biosynthesis</keyword>
<proteinExistence type="inferred from homology"/>
<keyword evidence="11 16" id="KW-1133">Transmembrane helix</keyword>
<comment type="pathway">
    <text evidence="4">Lipid metabolism.</text>
</comment>
<feature type="transmembrane region" description="Helical" evidence="16">
    <location>
        <begin position="166"/>
        <end position="183"/>
    </location>
</feature>
<comment type="catalytic activity">
    <reaction evidence="1 16 17">
        <text>a 1,2-diacyl-sn-glycero-3-phosphate + CTP + H(+) = a CDP-1,2-diacyl-sn-glycerol + diphosphate</text>
        <dbReference type="Rhea" id="RHEA:16229"/>
        <dbReference type="ChEBI" id="CHEBI:15378"/>
        <dbReference type="ChEBI" id="CHEBI:33019"/>
        <dbReference type="ChEBI" id="CHEBI:37563"/>
        <dbReference type="ChEBI" id="CHEBI:58332"/>
        <dbReference type="ChEBI" id="CHEBI:58608"/>
        <dbReference type="EC" id="2.7.7.41"/>
    </reaction>
</comment>
<keyword evidence="12 16" id="KW-0443">Lipid metabolism</keyword>
<evidence type="ECO:0000256" key="11">
    <source>
        <dbReference type="ARBA" id="ARBA00022989"/>
    </source>
</evidence>
<keyword evidence="7 16" id="KW-0444">Lipid biosynthesis</keyword>
<evidence type="ECO:0000256" key="5">
    <source>
        <dbReference type="ARBA" id="ARBA00010185"/>
    </source>
</evidence>
<keyword evidence="13 16" id="KW-0472">Membrane</keyword>
<dbReference type="PROSITE" id="PS01315">
    <property type="entry name" value="CDS"/>
    <property type="match status" value="1"/>
</dbReference>
<evidence type="ECO:0000256" key="13">
    <source>
        <dbReference type="ARBA" id="ARBA00023136"/>
    </source>
</evidence>
<dbReference type="FunCoup" id="A0A1Y1XDZ0">
    <property type="interactions" value="747"/>
</dbReference>
<comment type="pathway">
    <text evidence="3 16 17">Phospholipid metabolism; CDP-diacylglycerol biosynthesis; CDP-diacylglycerol from sn-glycerol 3-phosphate: step 3/3.</text>
</comment>
<evidence type="ECO:0000256" key="15">
    <source>
        <dbReference type="ARBA" id="ARBA00023264"/>
    </source>
</evidence>
<evidence type="ECO:0000256" key="12">
    <source>
        <dbReference type="ARBA" id="ARBA00023098"/>
    </source>
</evidence>
<gene>
    <name evidence="18" type="ORF">K493DRAFT_341977</name>
</gene>
<keyword evidence="19" id="KW-1185">Reference proteome</keyword>